<evidence type="ECO:0000256" key="1">
    <source>
        <dbReference type="ARBA" id="ARBA00004141"/>
    </source>
</evidence>
<dbReference type="InterPro" id="IPR002549">
    <property type="entry name" value="AI-2E-like"/>
</dbReference>
<evidence type="ECO:0000256" key="2">
    <source>
        <dbReference type="ARBA" id="ARBA00009773"/>
    </source>
</evidence>
<reference evidence="8" key="1">
    <citation type="journal article" date="2019" name="Int. J. Syst. Evol. Microbiol.">
        <title>The Global Catalogue of Microorganisms (GCM) 10K type strain sequencing project: providing services to taxonomists for standard genome sequencing and annotation.</title>
        <authorList>
            <consortium name="The Broad Institute Genomics Platform"/>
            <consortium name="The Broad Institute Genome Sequencing Center for Infectious Disease"/>
            <person name="Wu L."/>
            <person name="Ma J."/>
        </authorList>
    </citation>
    <scope>NUCLEOTIDE SEQUENCE [LARGE SCALE GENOMIC DNA]</scope>
    <source>
        <strain evidence="8">CGMCC 1.12478</strain>
    </source>
</reference>
<keyword evidence="5 6" id="KW-0472">Membrane</keyword>
<dbReference type="PANTHER" id="PTHR21716">
    <property type="entry name" value="TRANSMEMBRANE PROTEIN"/>
    <property type="match status" value="1"/>
</dbReference>
<evidence type="ECO:0000256" key="4">
    <source>
        <dbReference type="ARBA" id="ARBA00022989"/>
    </source>
</evidence>
<sequence>MSNPDNSNATNRLLTAIMILMTLAVIYFAKDIVLPTVLGFMLALTLGPWVRWLSRCGIPSALSATVLIFGFAVLLGIAVLLLGGKVTSWFDEIPRISFELREKLRGITDSVAAVQNASEQVEDLAKGGDDTAETVVLQQPGMLTTVVSNLASFLTSLVAGLVLALFLLSSGNLFYVKVVESFPSFADKKRALTAIYEIEKRMSRYIVAITVINALLGLAIGSTMYLLGMPYPFVWGIAAFCLNYLPLIGAIVGMLGVGAFAIVHFDNIYYAMLAPIAYQSLTALEGQFLTPVLLGARLQLNAVAVFLTVIFWTWLWGLPGALMAVPILALIKVICDYVPGLATFGNFLSGRTIDPTLQTLDARENHPAQ</sequence>
<dbReference type="PANTHER" id="PTHR21716:SF16">
    <property type="entry name" value="BLL1467 PROTEIN"/>
    <property type="match status" value="1"/>
</dbReference>
<evidence type="ECO:0000313" key="7">
    <source>
        <dbReference type="EMBL" id="GGB94884.1"/>
    </source>
</evidence>
<comment type="caution">
    <text evidence="7">The sequence shown here is derived from an EMBL/GenBank/DDBJ whole genome shotgun (WGS) entry which is preliminary data.</text>
</comment>
<keyword evidence="3 6" id="KW-0812">Transmembrane</keyword>
<feature type="transmembrane region" description="Helical" evidence="6">
    <location>
        <begin position="150"/>
        <end position="168"/>
    </location>
</feature>
<gene>
    <name evidence="7" type="ORF">GCM10011363_09410</name>
</gene>
<organism evidence="7 8">
    <name type="scientific">Marivita lacus</name>
    <dbReference type="NCBI Taxonomy" id="1323742"/>
    <lineage>
        <taxon>Bacteria</taxon>
        <taxon>Pseudomonadati</taxon>
        <taxon>Pseudomonadota</taxon>
        <taxon>Alphaproteobacteria</taxon>
        <taxon>Rhodobacterales</taxon>
        <taxon>Roseobacteraceae</taxon>
        <taxon>Marivita</taxon>
    </lineage>
</organism>
<accession>A0ABQ1KBM0</accession>
<feature type="transmembrane region" description="Helical" evidence="6">
    <location>
        <begin position="61"/>
        <end position="82"/>
    </location>
</feature>
<feature type="transmembrane region" description="Helical" evidence="6">
    <location>
        <begin position="12"/>
        <end position="29"/>
    </location>
</feature>
<name>A0ABQ1KBM0_9RHOB</name>
<feature type="transmembrane region" description="Helical" evidence="6">
    <location>
        <begin position="298"/>
        <end position="317"/>
    </location>
</feature>
<dbReference type="EMBL" id="BMFC01000002">
    <property type="protein sequence ID" value="GGB94884.1"/>
    <property type="molecule type" value="Genomic_DNA"/>
</dbReference>
<evidence type="ECO:0000256" key="6">
    <source>
        <dbReference type="SAM" id="Phobius"/>
    </source>
</evidence>
<keyword evidence="8" id="KW-1185">Reference proteome</keyword>
<comment type="similarity">
    <text evidence="2">Belongs to the autoinducer-2 exporter (AI-2E) (TC 2.A.86) family.</text>
</comment>
<dbReference type="Pfam" id="PF01594">
    <property type="entry name" value="AI-2E_transport"/>
    <property type="match status" value="1"/>
</dbReference>
<dbReference type="Proteomes" id="UP000645462">
    <property type="component" value="Unassembled WGS sequence"/>
</dbReference>
<feature type="transmembrane region" description="Helical" evidence="6">
    <location>
        <begin position="233"/>
        <end position="263"/>
    </location>
</feature>
<protein>
    <submittedName>
        <fullName evidence="7">AI-2E family transporter</fullName>
    </submittedName>
</protein>
<feature type="transmembrane region" description="Helical" evidence="6">
    <location>
        <begin position="35"/>
        <end position="54"/>
    </location>
</feature>
<feature type="transmembrane region" description="Helical" evidence="6">
    <location>
        <begin position="205"/>
        <end position="227"/>
    </location>
</feature>
<keyword evidence="4 6" id="KW-1133">Transmembrane helix</keyword>
<comment type="subcellular location">
    <subcellularLocation>
        <location evidence="1">Membrane</location>
        <topology evidence="1">Multi-pass membrane protein</topology>
    </subcellularLocation>
</comment>
<evidence type="ECO:0000256" key="5">
    <source>
        <dbReference type="ARBA" id="ARBA00023136"/>
    </source>
</evidence>
<proteinExistence type="inferred from homology"/>
<evidence type="ECO:0000256" key="3">
    <source>
        <dbReference type="ARBA" id="ARBA00022692"/>
    </source>
</evidence>
<evidence type="ECO:0000313" key="8">
    <source>
        <dbReference type="Proteomes" id="UP000645462"/>
    </source>
</evidence>